<comment type="caution">
    <text evidence="2">The sequence shown here is derived from an EMBL/GenBank/DDBJ whole genome shotgun (WGS) entry which is preliminary data.</text>
</comment>
<accession>A0A8J2I6X5</accession>
<name>A0A8J2I6X5_9PLEO</name>
<organism evidence="2 3">
    <name type="scientific">Alternaria atra</name>
    <dbReference type="NCBI Taxonomy" id="119953"/>
    <lineage>
        <taxon>Eukaryota</taxon>
        <taxon>Fungi</taxon>
        <taxon>Dikarya</taxon>
        <taxon>Ascomycota</taxon>
        <taxon>Pezizomycotina</taxon>
        <taxon>Dothideomycetes</taxon>
        <taxon>Pleosporomycetidae</taxon>
        <taxon>Pleosporales</taxon>
        <taxon>Pleosporineae</taxon>
        <taxon>Pleosporaceae</taxon>
        <taxon>Alternaria</taxon>
        <taxon>Alternaria sect. Ulocladioides</taxon>
    </lineage>
</organism>
<sequence length="343" mass="36969">MTDGVVISELAGVGVESTSLDEEITSELDVGEGRTSVGVTVDEIVISVETSTDGETTSETVLVVEEELSITGVDASGDVIVTVSVEETASGVAVMVDEGVSVKIVSDGVESSEEDEEEISGVTIADEEAISEVTTEDEGRIILSDEASADDEAMIGEEEASDEATDDDTTTSEDTIGVEDTTTTEEDTVGVREALLDLVGETEDEVDDPTELDAERVEEVVRPVVERVDIVRVEEDLAEELLVDVVRIEELRADVDRVEDDLTEDERAEEDRTELVVGLTELEEERTADEERVEVWSVDTIAEERALGQVPKSDLQPVPQCAVVDPHQPYSEQQSPKPDPAQV</sequence>
<evidence type="ECO:0000313" key="2">
    <source>
        <dbReference type="EMBL" id="CAG5179487.1"/>
    </source>
</evidence>
<dbReference type="GeneID" id="67021518"/>
<dbReference type="EMBL" id="CAJRGZ010000023">
    <property type="protein sequence ID" value="CAG5179487.1"/>
    <property type="molecule type" value="Genomic_DNA"/>
</dbReference>
<feature type="region of interest" description="Disordered" evidence="1">
    <location>
        <begin position="306"/>
        <end position="343"/>
    </location>
</feature>
<keyword evidence="3" id="KW-1185">Reference proteome</keyword>
<protein>
    <submittedName>
        <fullName evidence="2">Uncharacterized protein</fullName>
    </submittedName>
</protein>
<proteinExistence type="predicted"/>
<dbReference type="RefSeq" id="XP_043172878.1">
    <property type="nucleotide sequence ID" value="XM_043316943.1"/>
</dbReference>
<dbReference type="Proteomes" id="UP000676310">
    <property type="component" value="Unassembled WGS sequence"/>
</dbReference>
<gene>
    <name evidence="2" type="ORF">ALTATR162_LOCUS9310</name>
</gene>
<feature type="compositionally biased region" description="Acidic residues" evidence="1">
    <location>
        <begin position="147"/>
        <end position="171"/>
    </location>
</feature>
<reference evidence="2" key="1">
    <citation type="submission" date="2021-05" db="EMBL/GenBank/DDBJ databases">
        <authorList>
            <person name="Stam R."/>
        </authorList>
    </citation>
    <scope>NUCLEOTIDE SEQUENCE</scope>
    <source>
        <strain evidence="2">CS162</strain>
    </source>
</reference>
<evidence type="ECO:0000313" key="3">
    <source>
        <dbReference type="Proteomes" id="UP000676310"/>
    </source>
</evidence>
<evidence type="ECO:0000256" key="1">
    <source>
        <dbReference type="SAM" id="MobiDB-lite"/>
    </source>
</evidence>
<feature type="region of interest" description="Disordered" evidence="1">
    <location>
        <begin position="143"/>
        <end position="175"/>
    </location>
</feature>
<dbReference type="AlphaFoldDB" id="A0A8J2I6X5"/>